<dbReference type="EMBL" id="JAIPUX010000521">
    <property type="protein sequence ID" value="KAH0626130.1"/>
    <property type="molecule type" value="Genomic_DNA"/>
</dbReference>
<dbReference type="InterPro" id="IPR000907">
    <property type="entry name" value="LipOase"/>
</dbReference>
<dbReference type="Gene3D" id="2.60.60.20">
    <property type="entry name" value="PLAT/LH2 domain"/>
    <property type="match status" value="1"/>
</dbReference>
<dbReference type="InterPro" id="IPR036392">
    <property type="entry name" value="PLAT/LH2_dom_sf"/>
</dbReference>
<evidence type="ECO:0000313" key="13">
    <source>
        <dbReference type="Proteomes" id="UP000826234"/>
    </source>
</evidence>
<name>A0ABQ7T8R7_PHRPL</name>
<comment type="caution">
    <text evidence="9">Lacks conserved residue(s) required for the propagation of feature annotation.</text>
</comment>
<evidence type="ECO:0000313" key="12">
    <source>
        <dbReference type="EMBL" id="KAH0626130.1"/>
    </source>
</evidence>
<keyword evidence="7" id="KW-0560">Oxidoreductase</keyword>
<dbReference type="InterPro" id="IPR036226">
    <property type="entry name" value="LipOase_C_sf"/>
</dbReference>
<dbReference type="PROSITE" id="PS00081">
    <property type="entry name" value="LIPOXYGENASE_2"/>
    <property type="match status" value="1"/>
</dbReference>
<evidence type="ECO:0000256" key="4">
    <source>
        <dbReference type="ARBA" id="ARBA00022490"/>
    </source>
</evidence>
<evidence type="ECO:0000256" key="5">
    <source>
        <dbReference type="ARBA" id="ARBA00022723"/>
    </source>
</evidence>
<comment type="caution">
    <text evidence="12">The sequence shown here is derived from an EMBL/GenBank/DDBJ whole genome shotgun (WGS) entry which is preliminary data.</text>
</comment>
<dbReference type="Pfam" id="PF00305">
    <property type="entry name" value="Lipoxygenase"/>
    <property type="match status" value="1"/>
</dbReference>
<dbReference type="CDD" id="cd01753">
    <property type="entry name" value="PLAT_LOX"/>
    <property type="match status" value="1"/>
</dbReference>
<dbReference type="Proteomes" id="UP000826234">
    <property type="component" value="Unassembled WGS sequence"/>
</dbReference>
<dbReference type="PRINTS" id="PR00467">
    <property type="entry name" value="MAMLPOXGNASE"/>
</dbReference>
<evidence type="ECO:0000259" key="10">
    <source>
        <dbReference type="PROSITE" id="PS50095"/>
    </source>
</evidence>
<feature type="domain" description="PLAT" evidence="10">
    <location>
        <begin position="2"/>
        <end position="119"/>
    </location>
</feature>
<comment type="pathway">
    <text evidence="2">Lipid metabolism.</text>
</comment>
<dbReference type="PROSITE" id="PS51393">
    <property type="entry name" value="LIPOXYGENASE_3"/>
    <property type="match status" value="1"/>
</dbReference>
<dbReference type="InterPro" id="IPR013819">
    <property type="entry name" value="LipOase_C"/>
</dbReference>
<dbReference type="InterPro" id="IPR042062">
    <property type="entry name" value="PLAT_LOX_verte"/>
</dbReference>
<dbReference type="InterPro" id="IPR020834">
    <property type="entry name" value="LipOase_CS"/>
</dbReference>
<dbReference type="Pfam" id="PF01477">
    <property type="entry name" value="PLAT"/>
    <property type="match status" value="1"/>
</dbReference>
<dbReference type="SMART" id="SM00308">
    <property type="entry name" value="LH2"/>
    <property type="match status" value="1"/>
</dbReference>
<dbReference type="PROSITE" id="PS50095">
    <property type="entry name" value="PLAT"/>
    <property type="match status" value="1"/>
</dbReference>
<dbReference type="SUPFAM" id="SSF48484">
    <property type="entry name" value="Lipoxigenase"/>
    <property type="match status" value="1"/>
</dbReference>
<dbReference type="InterPro" id="IPR001885">
    <property type="entry name" value="LipOase_mml"/>
</dbReference>
<dbReference type="Gene3D" id="1.20.245.10">
    <property type="entry name" value="Lipoxygenase-1, Domain 5"/>
    <property type="match status" value="1"/>
</dbReference>
<dbReference type="PRINTS" id="PR00087">
    <property type="entry name" value="LIPOXYGENASE"/>
</dbReference>
<reference evidence="12 13" key="1">
    <citation type="journal article" date="2022" name="Gigascience">
        <title>A chromosome-level genome assembly and annotation of the desert horned lizard, Phrynosoma platyrhinos, provides insight into chromosomal rearrangements among reptiles.</title>
        <authorList>
            <person name="Koochekian N."/>
            <person name="Ascanio A."/>
            <person name="Farleigh K."/>
            <person name="Card D.C."/>
            <person name="Schield D.R."/>
            <person name="Castoe T.A."/>
            <person name="Jezkova T."/>
        </authorList>
    </citation>
    <scope>NUCLEOTIDE SEQUENCE [LARGE SCALE GENOMIC DNA]</scope>
    <source>
        <strain evidence="12">NK-2021</strain>
    </source>
</reference>
<evidence type="ECO:0000256" key="3">
    <source>
        <dbReference type="ARBA" id="ARBA00009419"/>
    </source>
</evidence>
<evidence type="ECO:0000256" key="2">
    <source>
        <dbReference type="ARBA" id="ARBA00005189"/>
    </source>
</evidence>
<evidence type="ECO:0000256" key="8">
    <source>
        <dbReference type="ARBA" id="ARBA00023098"/>
    </source>
</evidence>
<dbReference type="SUPFAM" id="SSF49723">
    <property type="entry name" value="Lipase/lipooxygenase domain (PLAT/LH2 domain)"/>
    <property type="match status" value="1"/>
</dbReference>
<keyword evidence="8" id="KW-0443">Lipid metabolism</keyword>
<evidence type="ECO:0000256" key="1">
    <source>
        <dbReference type="ARBA" id="ARBA00004496"/>
    </source>
</evidence>
<sequence>MATYKVQVATGDYMLAGTYSRISIILVGTRGESTKQRLDNLGKDFVRGAVDEYQVSVEEDLGPLLLIRLHKERYLFFPEDSWFCSYVRVTSPQGETWHFPSYQWLEGYGILTLREGTGWPRCHNVSKVEDLNANSQYLFSMTTVFAMRAVKSEFELRLKGFSSLRDSWQNLEDLRKVFWFNKTPVSEYVTEHWMEDDFFGYQYLNGVNPVMIQKCTKIPDNFPVTPEMVAGCFGTSTTLQEEMQKGNIFIVDYKILDGIPTCEIERKPQYITAPLCLLHLNPDGKMMPLAIQLKQTPGSGNPIFLPTDRKWDWTLAKIWVRLANFHVHEVNTHLLEAHFLGEVYAMATLRQLPMCHPIYKLLIPHTRYIFHINTLARTNLLKAGGLLDTSTATGRDGMLQLLARGTQATKYSSLCLPDDLEERGVTNIPNYYYRDDGMKIWTAIDKYVSGIVGVYYKSDSEVKNDPELQAWIHEIFTEAFLGRASSAELAKFLTMIIFCCSVRHAAVNSGQFDFAAWMPNTPATLRQPPPKVKGTATLESILDTLPDISSTCALLVVLSVVSNELADLRRLGHYPDEHFSEEEPKRHMAAFQASLAVISKEIEERNWALPLAYNYMNPAVVENSITV</sequence>
<keyword evidence="5" id="KW-0479">Metal-binding</keyword>
<keyword evidence="6" id="KW-0223">Dioxygenase</keyword>
<accession>A0ABQ7T8R7</accession>
<keyword evidence="4" id="KW-0963">Cytoplasm</keyword>
<protein>
    <submittedName>
        <fullName evidence="12">Uncharacterized protein</fullName>
    </submittedName>
</protein>
<dbReference type="PANTHER" id="PTHR11771">
    <property type="entry name" value="LIPOXYGENASE"/>
    <property type="match status" value="1"/>
</dbReference>
<evidence type="ECO:0000256" key="7">
    <source>
        <dbReference type="ARBA" id="ARBA00023002"/>
    </source>
</evidence>
<dbReference type="Gene3D" id="3.10.450.60">
    <property type="match status" value="1"/>
</dbReference>
<keyword evidence="13" id="KW-1185">Reference proteome</keyword>
<comment type="similarity">
    <text evidence="3">Belongs to the lipoxygenase family.</text>
</comment>
<evidence type="ECO:0000256" key="6">
    <source>
        <dbReference type="ARBA" id="ARBA00022964"/>
    </source>
</evidence>
<comment type="subcellular location">
    <subcellularLocation>
        <location evidence="1">Cytoplasm</location>
    </subcellularLocation>
</comment>
<proteinExistence type="inferred from homology"/>
<dbReference type="InterPro" id="IPR001024">
    <property type="entry name" value="PLAT/LH2_dom"/>
</dbReference>
<evidence type="ECO:0000256" key="9">
    <source>
        <dbReference type="PROSITE-ProRule" id="PRU00152"/>
    </source>
</evidence>
<gene>
    <name evidence="12" type="ORF">JD844_000911</name>
</gene>
<organism evidence="12 13">
    <name type="scientific">Phrynosoma platyrhinos</name>
    <name type="common">Desert horned lizard</name>
    <dbReference type="NCBI Taxonomy" id="52577"/>
    <lineage>
        <taxon>Eukaryota</taxon>
        <taxon>Metazoa</taxon>
        <taxon>Chordata</taxon>
        <taxon>Craniata</taxon>
        <taxon>Vertebrata</taxon>
        <taxon>Euteleostomi</taxon>
        <taxon>Lepidosauria</taxon>
        <taxon>Squamata</taxon>
        <taxon>Bifurcata</taxon>
        <taxon>Unidentata</taxon>
        <taxon>Episquamata</taxon>
        <taxon>Toxicofera</taxon>
        <taxon>Iguania</taxon>
        <taxon>Phrynosomatidae</taxon>
        <taxon>Phrynosomatinae</taxon>
        <taxon>Phrynosoma</taxon>
    </lineage>
</organism>
<evidence type="ECO:0000259" key="11">
    <source>
        <dbReference type="PROSITE" id="PS51393"/>
    </source>
</evidence>
<feature type="domain" description="Lipoxygenase" evidence="11">
    <location>
        <begin position="90"/>
        <end position="627"/>
    </location>
</feature>